<dbReference type="EMBL" id="JACOGF010000002">
    <property type="protein sequence ID" value="MBC3916583.1"/>
    <property type="molecule type" value="Genomic_DNA"/>
</dbReference>
<dbReference type="Pfam" id="PF00583">
    <property type="entry name" value="Acetyltransf_1"/>
    <property type="match status" value="1"/>
</dbReference>
<evidence type="ECO:0000313" key="4">
    <source>
        <dbReference type="Proteomes" id="UP000650424"/>
    </source>
</evidence>
<dbReference type="PANTHER" id="PTHR13947">
    <property type="entry name" value="GNAT FAMILY N-ACETYLTRANSFERASE"/>
    <property type="match status" value="1"/>
</dbReference>
<dbReference type="Proteomes" id="UP000650424">
    <property type="component" value="Unassembled WGS sequence"/>
</dbReference>
<accession>A0ABR6ZM13</accession>
<evidence type="ECO:0000313" key="3">
    <source>
        <dbReference type="EMBL" id="MBC3916583.1"/>
    </source>
</evidence>
<feature type="domain" description="N-acetyltransferase" evidence="2">
    <location>
        <begin position="11"/>
        <end position="161"/>
    </location>
</feature>
<evidence type="ECO:0000259" key="2">
    <source>
        <dbReference type="PROSITE" id="PS51186"/>
    </source>
</evidence>
<gene>
    <name evidence="3" type="ORF">H8L32_03710</name>
</gene>
<comment type="caution">
    <text evidence="3">The sequence shown here is derived from an EMBL/GenBank/DDBJ whole genome shotgun (WGS) entry which is preliminary data.</text>
</comment>
<keyword evidence="1" id="KW-0808">Transferase</keyword>
<dbReference type="PROSITE" id="PS51186">
    <property type="entry name" value="GNAT"/>
    <property type="match status" value="1"/>
</dbReference>
<proteinExistence type="predicted"/>
<dbReference type="SUPFAM" id="SSF55729">
    <property type="entry name" value="Acyl-CoA N-acyltransferases (Nat)"/>
    <property type="match status" value="1"/>
</dbReference>
<reference evidence="3 4" key="1">
    <citation type="submission" date="2020-08" db="EMBL/GenBank/DDBJ databases">
        <title>Novel species isolated from subtropical streams in China.</title>
        <authorList>
            <person name="Lu H."/>
        </authorList>
    </citation>
    <scope>NUCLEOTIDE SEQUENCE [LARGE SCALE GENOMIC DNA]</scope>
    <source>
        <strain evidence="3 4">CY18W</strain>
    </source>
</reference>
<keyword evidence="4" id="KW-1185">Reference proteome</keyword>
<sequence>MPEQRVKQATIRIRRAVQQDNAQIRKIVAASLADFGISVEFSGLDAAIGAAGLPDSSNAIELVAELDDEVVGCLALEALSDGQAKLFGFHVSQACRGLGVGRALLTQALTAARQAGFRVLHLDTWDSMDSAIRLYESMGWCAAENPPPESGTNRSYVLQLA</sequence>
<dbReference type="Gene3D" id="3.40.630.30">
    <property type="match status" value="1"/>
</dbReference>
<dbReference type="PANTHER" id="PTHR13947:SF37">
    <property type="entry name" value="LD18367P"/>
    <property type="match status" value="1"/>
</dbReference>
<evidence type="ECO:0000256" key="1">
    <source>
        <dbReference type="ARBA" id="ARBA00022679"/>
    </source>
</evidence>
<dbReference type="CDD" id="cd04301">
    <property type="entry name" value="NAT_SF"/>
    <property type="match status" value="1"/>
</dbReference>
<dbReference type="InterPro" id="IPR050769">
    <property type="entry name" value="NAT_camello-type"/>
</dbReference>
<organism evidence="3 4">
    <name type="scientific">Undibacterium hunanense</name>
    <dbReference type="NCBI Taxonomy" id="2762292"/>
    <lineage>
        <taxon>Bacteria</taxon>
        <taxon>Pseudomonadati</taxon>
        <taxon>Pseudomonadota</taxon>
        <taxon>Betaproteobacteria</taxon>
        <taxon>Burkholderiales</taxon>
        <taxon>Oxalobacteraceae</taxon>
        <taxon>Undibacterium</taxon>
    </lineage>
</organism>
<dbReference type="InterPro" id="IPR016181">
    <property type="entry name" value="Acyl_CoA_acyltransferase"/>
</dbReference>
<dbReference type="InterPro" id="IPR000182">
    <property type="entry name" value="GNAT_dom"/>
</dbReference>
<dbReference type="RefSeq" id="WP_186945838.1">
    <property type="nucleotide sequence ID" value="NZ_JACOGF010000002.1"/>
</dbReference>
<name>A0ABR6ZM13_9BURK</name>
<protein>
    <submittedName>
        <fullName evidence="3">GNAT family N-acetyltransferase</fullName>
    </submittedName>
</protein>